<keyword evidence="2" id="KW-0812">Transmembrane</keyword>
<evidence type="ECO:0000256" key="1">
    <source>
        <dbReference type="SAM" id="Coils"/>
    </source>
</evidence>
<keyword evidence="4" id="KW-1185">Reference proteome</keyword>
<protein>
    <recommendedName>
        <fullName evidence="5">Chromosome partition protein Smc</fullName>
    </recommendedName>
</protein>
<keyword evidence="1" id="KW-0175">Coiled coil</keyword>
<dbReference type="EMBL" id="CP080635">
    <property type="protein sequence ID" value="QYX72222.1"/>
    <property type="molecule type" value="Genomic_DNA"/>
</dbReference>
<proteinExistence type="predicted"/>
<evidence type="ECO:0000313" key="3">
    <source>
        <dbReference type="EMBL" id="QYX72222.1"/>
    </source>
</evidence>
<name>A0ABX8X9R2_SHEPU</name>
<evidence type="ECO:0008006" key="5">
    <source>
        <dbReference type="Google" id="ProtNLM"/>
    </source>
</evidence>
<feature type="transmembrane region" description="Helical" evidence="2">
    <location>
        <begin position="274"/>
        <end position="292"/>
    </location>
</feature>
<keyword evidence="2" id="KW-0472">Membrane</keyword>
<keyword evidence="2" id="KW-1133">Transmembrane helix</keyword>
<dbReference type="GeneID" id="67444788"/>
<sequence length="456" mass="51569">MNKDISLLIDSLETLQATIIAATFNQNTFDQQHGWNQVYLSKKDIENFIQNLINMLHNYSSETVPDGFSIVVNDHISNINRLNSAAKNYFTNNANHLIYFVPSILMTLCTVESEIYCELFSFENIESEKLYPKNLTRTLRATKSRIERLNIESQDIQEKIKIINDAHEAAESLPTDLEDLRDAKQELSNLLKMAKKEFEQTKKEISKIKEDSAILKSEIKVNNDECNVTINEINNLKTSADALVAQCDDALQITTTQGLAAGFDQKANQLKLSIWVWIVGLLVALISAYLIGSERVDALTEVLNKDITSGQAILHTIMAIISIGGPLWLAWISTQQINQRFKLSEDYAYKATVAKSFTGFKKFAGKFDEETEKRLFNSTLDRFDEMPLRLLSTRDYSSPWHEFTDSEIFKQAIKSVPALANEAGKFADKVNLKRTISIKDSISSKVTPIQKNGSDE</sequence>
<feature type="transmembrane region" description="Helical" evidence="2">
    <location>
        <begin position="312"/>
        <end position="332"/>
    </location>
</feature>
<accession>A0ABX8X9R2</accession>
<feature type="coiled-coil region" evidence="1">
    <location>
        <begin position="139"/>
        <end position="218"/>
    </location>
</feature>
<evidence type="ECO:0000256" key="2">
    <source>
        <dbReference type="SAM" id="Phobius"/>
    </source>
</evidence>
<evidence type="ECO:0000313" key="4">
    <source>
        <dbReference type="Proteomes" id="UP000827084"/>
    </source>
</evidence>
<reference evidence="3 4" key="1">
    <citation type="submission" date="2021-08" db="EMBL/GenBank/DDBJ databases">
        <title>Shewanella putrefaciens YZ-J, complete genome.</title>
        <authorList>
            <person name="Yi Z."/>
        </authorList>
    </citation>
    <scope>NUCLEOTIDE SEQUENCE [LARGE SCALE GENOMIC DNA]</scope>
    <source>
        <strain evidence="3 4">YZ-J</strain>
    </source>
</reference>
<dbReference type="Proteomes" id="UP000827084">
    <property type="component" value="Chromosome"/>
</dbReference>
<dbReference type="RefSeq" id="WP_061783120.1">
    <property type="nucleotide sequence ID" value="NZ_CP028435.1"/>
</dbReference>
<gene>
    <name evidence="3" type="ORF">K3G22_15970</name>
</gene>
<organism evidence="3 4">
    <name type="scientific">Shewanella putrefaciens</name>
    <name type="common">Pseudomonas putrefaciens</name>
    <dbReference type="NCBI Taxonomy" id="24"/>
    <lineage>
        <taxon>Bacteria</taxon>
        <taxon>Pseudomonadati</taxon>
        <taxon>Pseudomonadota</taxon>
        <taxon>Gammaproteobacteria</taxon>
        <taxon>Alteromonadales</taxon>
        <taxon>Shewanellaceae</taxon>
        <taxon>Shewanella</taxon>
    </lineage>
</organism>